<dbReference type="Proteomes" id="UP000196980">
    <property type="component" value="Chromosome"/>
</dbReference>
<dbReference type="KEGG" id="xfh:XFHB_03080"/>
<name>A0ABC8AC89_XYLFS</name>
<organism evidence="1 2">
    <name type="scientific">Xylella fastidiosa</name>
    <dbReference type="NCBI Taxonomy" id="2371"/>
    <lineage>
        <taxon>Bacteria</taxon>
        <taxon>Pseudomonadati</taxon>
        <taxon>Pseudomonadota</taxon>
        <taxon>Gammaproteobacteria</taxon>
        <taxon>Lysobacterales</taxon>
        <taxon>Lysobacteraceae</taxon>
        <taxon>Xylella</taxon>
    </lineage>
</organism>
<reference evidence="2" key="1">
    <citation type="submission" date="2014-11" db="EMBL/GenBank/DDBJ databases">
        <title>Xylella fastidiosa Hib4 Genome Sequencing.</title>
        <authorList>
            <person name="Pierry P.M."/>
            <person name="da Silva A.M."/>
        </authorList>
    </citation>
    <scope>NUCLEOTIDE SEQUENCE [LARGE SCALE GENOMIC DNA]</scope>
    <source>
        <strain evidence="2">Hib4</strain>
    </source>
</reference>
<accession>A0ABC8AC89</accession>
<dbReference type="AlphaFoldDB" id="A0ABC8AC89"/>
<dbReference type="EMBL" id="CP009885">
    <property type="protein sequence ID" value="ALR05997.1"/>
    <property type="molecule type" value="Genomic_DNA"/>
</dbReference>
<dbReference type="RefSeq" id="WP_140190161.1">
    <property type="nucleotide sequence ID" value="NZ_CP009885.1"/>
</dbReference>
<sequence>MLKKLIKVNHVGLLRNGVPPTTPTPFGPVTLFYAENGRGKTTVANILRAVTHGKDKRRGASEGTHDRH</sequence>
<evidence type="ECO:0000313" key="2">
    <source>
        <dbReference type="Proteomes" id="UP000196980"/>
    </source>
</evidence>
<evidence type="ECO:0008006" key="3">
    <source>
        <dbReference type="Google" id="ProtNLM"/>
    </source>
</evidence>
<gene>
    <name evidence="1" type="ORF">XFHB_03080</name>
</gene>
<evidence type="ECO:0000313" key="1">
    <source>
        <dbReference type="EMBL" id="ALR05997.1"/>
    </source>
</evidence>
<protein>
    <recommendedName>
        <fullName evidence="3">Rad50/SbcC-type AAA domain-containing protein</fullName>
    </recommendedName>
</protein>
<proteinExistence type="predicted"/>